<comment type="caution">
    <text evidence="2">The sequence shown here is derived from an EMBL/GenBank/DDBJ whole genome shotgun (WGS) entry which is preliminary data.</text>
</comment>
<name>C2Y4E9_BACMY</name>
<evidence type="ECO:0000313" key="2">
    <source>
        <dbReference type="EMBL" id="EEL67212.1"/>
    </source>
</evidence>
<organism evidence="2">
    <name type="scientific">Bacillus mycoides</name>
    <dbReference type="NCBI Taxonomy" id="1405"/>
    <lineage>
        <taxon>Bacteria</taxon>
        <taxon>Bacillati</taxon>
        <taxon>Bacillota</taxon>
        <taxon>Bacilli</taxon>
        <taxon>Bacillales</taxon>
        <taxon>Bacillaceae</taxon>
        <taxon>Bacillus</taxon>
        <taxon>Bacillus cereus group</taxon>
    </lineage>
</organism>
<evidence type="ECO:0000256" key="1">
    <source>
        <dbReference type="SAM" id="MobiDB-lite"/>
    </source>
</evidence>
<sequence length="55" mass="6055">MGVLFLYVREHTDNINSPNATVPSNPNTTPVKQTQSARQIEDCDNGTNDLLVLDP</sequence>
<dbReference type="AlphaFoldDB" id="C2Y4E9"/>
<dbReference type="EMBL" id="ACMP01000244">
    <property type="protein sequence ID" value="EEL67212.1"/>
    <property type="molecule type" value="Genomic_DNA"/>
</dbReference>
<proteinExistence type="predicted"/>
<dbReference type="Proteomes" id="UP000001753">
    <property type="component" value="Chromosome"/>
</dbReference>
<accession>C2Y4E9</accession>
<dbReference type="HOGENOM" id="CLU_3022117_0_0_9"/>
<protein>
    <submittedName>
        <fullName evidence="2">Uncharacterized protein</fullName>
    </submittedName>
</protein>
<feature type="region of interest" description="Disordered" evidence="1">
    <location>
        <begin position="14"/>
        <end position="38"/>
    </location>
</feature>
<reference evidence="2" key="1">
    <citation type="journal article" date="2012" name="Genome Res.">
        <title>Genomic characterization of the Bacillus cereus sensu lato species: Backdrop to the evolution of Bacillus anthracis.</title>
        <authorList>
            <person name="Zwick M.E."/>
            <person name="Joseph S.J."/>
            <person name="Didelot X."/>
            <person name="Chen P.E."/>
            <person name="Bishop-Lilly K.A."/>
            <person name="Stewart A.C."/>
            <person name="Willner K."/>
            <person name="Nolan N."/>
            <person name="Lentz S."/>
            <person name="Thomason M.K."/>
            <person name="Sozhamannan S."/>
            <person name="Mateczun A.J."/>
            <person name="Du L."/>
            <person name="Read T.D."/>
        </authorList>
    </citation>
    <scope>NUCLEOTIDE SEQUENCE [LARGE SCALE GENOMIC DNA]</scope>
    <source>
        <strain evidence="2">AH603</strain>
    </source>
</reference>
<gene>
    <name evidence="2" type="ORF">bcere0026_58730</name>
</gene>